<feature type="region of interest" description="Disordered" evidence="1">
    <location>
        <begin position="35"/>
        <end position="182"/>
    </location>
</feature>
<feature type="region of interest" description="Disordered" evidence="1">
    <location>
        <begin position="195"/>
        <end position="225"/>
    </location>
</feature>
<proteinExistence type="predicted"/>
<comment type="caution">
    <text evidence="2">The sequence shown here is derived from an EMBL/GenBank/DDBJ whole genome shotgun (WGS) entry which is preliminary data.</text>
</comment>
<dbReference type="RefSeq" id="WP_422919235.1">
    <property type="nucleotide sequence ID" value="NZ_JAMZEJ010000003.1"/>
</dbReference>
<name>A0ABT1VVP1_9PROT</name>
<evidence type="ECO:0000256" key="1">
    <source>
        <dbReference type="SAM" id="MobiDB-lite"/>
    </source>
</evidence>
<sequence length="323" mass="34060">MARARRDDGHGMRRAALVSGAAHLLVLLSLILVLPEPKPPEPPEQPAVEMAFEPGPPSQARKGTRADQKAEKPPAPVEKEAPPSPEPPKPAPVEEPPPPPPPPTPVPPPPAAEPAPLPPTPIPPKVQAPTPEPVKAPPPKPAPPTPAKAPSPPTPEKSQEPPKMMVPSHKTQPNKTKNATPDTSSLMATLEKFRADQPQTHPPKARANPDQGGSLSQAGSLNGGLSAGQAKAIGDSVRRCYSEDTAARNYSTFSAHLTVTVDATGTARLVNFKPDTAARMGDPAYRAFAERARDAVLNPTCAQLPIPASLKGRTGHFDFFFRP</sequence>
<reference evidence="2 3" key="1">
    <citation type="submission" date="2022-06" db="EMBL/GenBank/DDBJ databases">
        <title>Rhizosaccharibacter gen. nov. sp. nov. KSS12, endophytic bacteria isolated from sugarcane.</title>
        <authorList>
            <person name="Pitiwittayakul N."/>
        </authorList>
    </citation>
    <scope>NUCLEOTIDE SEQUENCE [LARGE SCALE GENOMIC DNA]</scope>
    <source>
        <strain evidence="2 3">KSS12</strain>
    </source>
</reference>
<dbReference type="Proteomes" id="UP001524547">
    <property type="component" value="Unassembled WGS sequence"/>
</dbReference>
<gene>
    <name evidence="2" type="ORF">NFI88_06065</name>
</gene>
<feature type="compositionally biased region" description="Polar residues" evidence="1">
    <location>
        <begin position="169"/>
        <end position="182"/>
    </location>
</feature>
<feature type="compositionally biased region" description="Basic and acidic residues" evidence="1">
    <location>
        <begin position="64"/>
        <end position="81"/>
    </location>
</feature>
<organism evidence="2 3">
    <name type="scientific">Rhizosaccharibacter radicis</name>
    <dbReference type="NCBI Taxonomy" id="2782605"/>
    <lineage>
        <taxon>Bacteria</taxon>
        <taxon>Pseudomonadati</taxon>
        <taxon>Pseudomonadota</taxon>
        <taxon>Alphaproteobacteria</taxon>
        <taxon>Acetobacterales</taxon>
        <taxon>Acetobacteraceae</taxon>
        <taxon>Rhizosaccharibacter</taxon>
    </lineage>
</organism>
<feature type="compositionally biased region" description="Pro residues" evidence="1">
    <location>
        <begin position="36"/>
        <end position="45"/>
    </location>
</feature>
<dbReference type="EMBL" id="JAMZEJ010000003">
    <property type="protein sequence ID" value="MCQ8240408.1"/>
    <property type="molecule type" value="Genomic_DNA"/>
</dbReference>
<dbReference type="PRINTS" id="PR01217">
    <property type="entry name" value="PRICHEXTENSN"/>
</dbReference>
<feature type="compositionally biased region" description="Polar residues" evidence="1">
    <location>
        <begin position="211"/>
        <end position="220"/>
    </location>
</feature>
<feature type="compositionally biased region" description="Pro residues" evidence="1">
    <location>
        <begin position="82"/>
        <end position="155"/>
    </location>
</feature>
<accession>A0ABT1VVP1</accession>
<protein>
    <submittedName>
        <fullName evidence="2">Energy transducer TonB</fullName>
    </submittedName>
</protein>
<evidence type="ECO:0000313" key="2">
    <source>
        <dbReference type="EMBL" id="MCQ8240408.1"/>
    </source>
</evidence>
<keyword evidence="3" id="KW-1185">Reference proteome</keyword>
<evidence type="ECO:0000313" key="3">
    <source>
        <dbReference type="Proteomes" id="UP001524547"/>
    </source>
</evidence>